<comment type="caution">
    <text evidence="1">The sequence shown here is derived from an EMBL/GenBank/DDBJ whole genome shotgun (WGS) entry which is preliminary data.</text>
</comment>
<accession>A0A6A8MFA6</accession>
<gene>
    <name evidence="1" type="ORF">FYJ62_07505</name>
</gene>
<dbReference type="OrthoDB" id="2656488at2"/>
<evidence type="ECO:0000313" key="1">
    <source>
        <dbReference type="EMBL" id="MST87481.1"/>
    </source>
</evidence>
<dbReference type="EMBL" id="VUMX01000020">
    <property type="protein sequence ID" value="MST87481.1"/>
    <property type="molecule type" value="Genomic_DNA"/>
</dbReference>
<protein>
    <submittedName>
        <fullName evidence="1">GIY-YIG nuclease family protein</fullName>
    </submittedName>
</protein>
<reference evidence="1 2" key="1">
    <citation type="submission" date="2019-08" db="EMBL/GenBank/DDBJ databases">
        <title>In-depth cultivation of the pig gut microbiome towards novel bacterial diversity and tailored functional studies.</title>
        <authorList>
            <person name="Wylensek D."/>
            <person name="Hitch T.C.A."/>
            <person name="Clavel T."/>
        </authorList>
    </citation>
    <scope>NUCLEOTIDE SEQUENCE [LARGE SCALE GENOMIC DNA]</scope>
    <source>
        <strain evidence="1 2">Bifido-178-WT-2B</strain>
    </source>
</reference>
<keyword evidence="2" id="KW-1185">Reference proteome</keyword>
<dbReference type="AlphaFoldDB" id="A0A6A8MFA6"/>
<evidence type="ECO:0000313" key="2">
    <source>
        <dbReference type="Proteomes" id="UP000438120"/>
    </source>
</evidence>
<proteinExistence type="predicted"/>
<dbReference type="CDD" id="cd10447">
    <property type="entry name" value="GIY-YIG_unchar_2"/>
    <property type="match status" value="1"/>
</dbReference>
<name>A0A6A8MFA6_9LACO</name>
<organism evidence="1 2">
    <name type="scientific">Lactobacillus porci</name>
    <dbReference type="NCBI Taxonomy" id="2012477"/>
    <lineage>
        <taxon>Bacteria</taxon>
        <taxon>Bacillati</taxon>
        <taxon>Bacillota</taxon>
        <taxon>Bacilli</taxon>
        <taxon>Lactobacillales</taxon>
        <taxon>Lactobacillaceae</taxon>
        <taxon>Lactobacillus</taxon>
    </lineage>
</organism>
<dbReference type="Proteomes" id="UP000438120">
    <property type="component" value="Unassembled WGS sequence"/>
</dbReference>
<sequence>MDGTASGRWQASISQWNGLVYKIPRARLKETEDIPELNTPGVYFLFGNECGQEFVYVGEADNVQKRILQPHLFEKNGSQWDDAVIYVTPDGSLEKGRVKYLEHYFYKQACDCARYIVKNGNTPTESQVRREVRDSLMIAVENIKLIMPTLGYKVFAPSKSADPSPKIMLHLAGKKAKAEGYLNADGSIIVRKGSTFCLTETNSCKKYLKERRAELIKQKQVVNGEFVEDVRFTSLSTAAGCILGASVNGKDLWLYPDGKSFKKKNSQ</sequence>